<dbReference type="EMBL" id="BGZJ01000001">
    <property type="protein sequence ID" value="GBO92830.1"/>
    <property type="molecule type" value="Genomic_DNA"/>
</dbReference>
<evidence type="ECO:0000256" key="3">
    <source>
        <dbReference type="ARBA" id="ARBA00011738"/>
    </source>
</evidence>
<reference evidence="8 9" key="1">
    <citation type="journal article" date="2018" name="Int. J. Syst. Evol. Microbiol.">
        <title>Mesosutterella multiformis gen. nov., sp. nov., a member of the family Sutterellaceae and Sutterella megalosphaeroides sp. nov., isolated from human faeces.</title>
        <authorList>
            <person name="Sakamoto M."/>
            <person name="Ikeyama N."/>
            <person name="Kunihiro T."/>
            <person name="Iino T."/>
            <person name="Yuki M."/>
            <person name="Ohkuma M."/>
        </authorList>
    </citation>
    <scope>NUCLEOTIDE SEQUENCE [LARGE SCALE GENOMIC DNA]</scope>
    <source>
        <strain evidence="8 9">4NBBH2</strain>
    </source>
</reference>
<evidence type="ECO:0000259" key="7">
    <source>
        <dbReference type="Pfam" id="PF00155"/>
    </source>
</evidence>
<organism evidence="8 9">
    <name type="scientific">Mesosutterella multiformis</name>
    <dbReference type="NCBI Taxonomy" id="2259133"/>
    <lineage>
        <taxon>Bacteria</taxon>
        <taxon>Pseudomonadati</taxon>
        <taxon>Pseudomonadota</taxon>
        <taxon>Betaproteobacteria</taxon>
        <taxon>Burkholderiales</taxon>
        <taxon>Sutterellaceae</taxon>
        <taxon>Mesosutterella</taxon>
    </lineage>
</organism>
<dbReference type="FunFam" id="3.40.640.10:FF:000053">
    <property type="entry name" value="Aminotransferase, class I"/>
    <property type="match status" value="1"/>
</dbReference>
<keyword evidence="6" id="KW-0663">Pyridoxal phosphate</keyword>
<dbReference type="PANTHER" id="PTHR42790">
    <property type="entry name" value="AMINOTRANSFERASE"/>
    <property type="match status" value="1"/>
</dbReference>
<sequence>MEGTKHLTPRYSQMALGLADDILGPILADGSKPDFISFGGGLPCPEGFPVEALREASDWCLKTYPSRSLQYSGPEGEPELREQIAAYETSRGNPTSPDEILVTSGSQQALDLCGRVFCDPGSKILIQRPSYIGALEAFNLSQPTYVEMPSDAEGAAPAEIGEEARGVRFAYTLATYCNPTGQTMSAERRKQLIEKAEQYDFWIVEDDPYGELWYEKKPPISIRNLAPHRTIRLCSFSKILAPGLRLGYIIAPRDVIQMFSKIQSYAVLSTPCINQLVAARVLASGLLKTHLPEVRAIYREHSFDMQQALSEFMPKDPGISWTRPEGGMFIWLTLPKPIDTFAMLPKALRMKLLYVPGFAFYPNSPEQNHIRLSFVTVPKEKTIEGVQRLAALVSDELRRL</sequence>
<dbReference type="AlphaFoldDB" id="A0A388SBM8"/>
<dbReference type="Proteomes" id="UP000266091">
    <property type="component" value="Unassembled WGS sequence"/>
</dbReference>
<feature type="domain" description="Aminotransferase class I/classII large" evidence="7">
    <location>
        <begin position="67"/>
        <end position="388"/>
    </location>
</feature>
<dbReference type="RefSeq" id="WP_022444407.1">
    <property type="nucleotide sequence ID" value="NZ_BGZJ01000001.1"/>
</dbReference>
<dbReference type="GO" id="GO:1901605">
    <property type="term" value="P:alpha-amino acid metabolic process"/>
    <property type="evidence" value="ECO:0007669"/>
    <property type="project" value="TreeGrafter"/>
</dbReference>
<evidence type="ECO:0000256" key="2">
    <source>
        <dbReference type="ARBA" id="ARBA00007441"/>
    </source>
</evidence>
<dbReference type="InterPro" id="IPR015421">
    <property type="entry name" value="PyrdxlP-dep_Trfase_major"/>
</dbReference>
<keyword evidence="5 8" id="KW-0808">Transferase</keyword>
<accession>A0A401LLS1</accession>
<evidence type="ECO:0000313" key="9">
    <source>
        <dbReference type="Proteomes" id="UP000266091"/>
    </source>
</evidence>
<dbReference type="Gene3D" id="3.90.1150.10">
    <property type="entry name" value="Aspartate Aminotransferase, domain 1"/>
    <property type="match status" value="1"/>
</dbReference>
<dbReference type="InterPro" id="IPR004839">
    <property type="entry name" value="Aminotransferase_I/II_large"/>
</dbReference>
<dbReference type="GO" id="GO:0008483">
    <property type="term" value="F:transaminase activity"/>
    <property type="evidence" value="ECO:0007669"/>
    <property type="project" value="UniProtKB-KW"/>
</dbReference>
<evidence type="ECO:0000313" key="8">
    <source>
        <dbReference type="EMBL" id="GBO92830.1"/>
    </source>
</evidence>
<dbReference type="InterPro" id="IPR015422">
    <property type="entry name" value="PyrdxlP-dep_Trfase_small"/>
</dbReference>
<evidence type="ECO:0000256" key="6">
    <source>
        <dbReference type="ARBA" id="ARBA00022898"/>
    </source>
</evidence>
<evidence type="ECO:0000256" key="5">
    <source>
        <dbReference type="ARBA" id="ARBA00022679"/>
    </source>
</evidence>
<dbReference type="Gene3D" id="3.40.640.10">
    <property type="entry name" value="Type I PLP-dependent aspartate aminotransferase-like (Major domain)"/>
    <property type="match status" value="1"/>
</dbReference>
<evidence type="ECO:0000256" key="1">
    <source>
        <dbReference type="ARBA" id="ARBA00001933"/>
    </source>
</evidence>
<comment type="subunit">
    <text evidence="3">Homodimer.</text>
</comment>
<proteinExistence type="inferred from homology"/>
<accession>A0A388SBM8</accession>
<dbReference type="SUPFAM" id="SSF53383">
    <property type="entry name" value="PLP-dependent transferases"/>
    <property type="match status" value="1"/>
</dbReference>
<dbReference type="OrthoDB" id="9804020at2"/>
<dbReference type="InterPro" id="IPR050859">
    <property type="entry name" value="Class-I_PLP-dep_aminotransf"/>
</dbReference>
<name>A0A388SBM8_9BURK</name>
<dbReference type="GO" id="GO:0030170">
    <property type="term" value="F:pyridoxal phosphate binding"/>
    <property type="evidence" value="ECO:0007669"/>
    <property type="project" value="InterPro"/>
</dbReference>
<gene>
    <name evidence="8" type="ORF">MESMUL_01840</name>
</gene>
<evidence type="ECO:0000256" key="4">
    <source>
        <dbReference type="ARBA" id="ARBA00022576"/>
    </source>
</evidence>
<comment type="similarity">
    <text evidence="2">Belongs to the class-I pyridoxal-phosphate-dependent aminotransferase family.</text>
</comment>
<protein>
    <submittedName>
        <fullName evidence="8">Aminotransferase</fullName>
    </submittedName>
</protein>
<comment type="caution">
    <text evidence="8">The sequence shown here is derived from an EMBL/GenBank/DDBJ whole genome shotgun (WGS) entry which is preliminary data.</text>
</comment>
<dbReference type="PANTHER" id="PTHR42790:SF19">
    <property type="entry name" value="KYNURENINE_ALPHA-AMINOADIPATE AMINOTRANSFERASE, MITOCHONDRIAL"/>
    <property type="match status" value="1"/>
</dbReference>
<keyword evidence="4 8" id="KW-0032">Aminotransferase</keyword>
<dbReference type="Pfam" id="PF00155">
    <property type="entry name" value="Aminotran_1_2"/>
    <property type="match status" value="1"/>
</dbReference>
<keyword evidence="9" id="KW-1185">Reference proteome</keyword>
<comment type="cofactor">
    <cofactor evidence="1">
        <name>pyridoxal 5'-phosphate</name>
        <dbReference type="ChEBI" id="CHEBI:597326"/>
    </cofactor>
</comment>
<dbReference type="InterPro" id="IPR015424">
    <property type="entry name" value="PyrdxlP-dep_Trfase"/>
</dbReference>
<dbReference type="CDD" id="cd00609">
    <property type="entry name" value="AAT_like"/>
    <property type="match status" value="1"/>
</dbReference>